<dbReference type="Proteomes" id="UP000727993">
    <property type="component" value="Unassembled WGS sequence"/>
</dbReference>
<dbReference type="GO" id="GO:0035999">
    <property type="term" value="P:tetrahydrofolate interconversion"/>
    <property type="evidence" value="ECO:0007669"/>
    <property type="project" value="TreeGrafter"/>
</dbReference>
<gene>
    <name evidence="5" type="ORF">IPN02_11375</name>
</gene>
<dbReference type="PANTHER" id="PTHR23407:SF1">
    <property type="entry name" value="5-FORMYLTETRAHYDROFOLATE CYCLO-LIGASE"/>
    <property type="match status" value="1"/>
</dbReference>
<protein>
    <recommendedName>
        <fullName evidence="7">5-formyltetrahydrofolate cyclo-ligase</fullName>
    </recommendedName>
</protein>
<comment type="similarity">
    <text evidence="1">Belongs to the 5-formyltetrahydrofolate cyclo-ligase family.</text>
</comment>
<dbReference type="Gene3D" id="3.40.50.10420">
    <property type="entry name" value="NagB/RpiA/CoA transferase-like"/>
    <property type="match status" value="1"/>
</dbReference>
<dbReference type="InterPro" id="IPR037171">
    <property type="entry name" value="NagB/RpiA_transferase-like"/>
</dbReference>
<dbReference type="InterPro" id="IPR024185">
    <property type="entry name" value="FTHF_cligase-like_sf"/>
</dbReference>
<organism evidence="5 6">
    <name type="scientific">Candidatus Neomicrothrix subdominans</name>
    <dbReference type="NCBI Taxonomy" id="2954438"/>
    <lineage>
        <taxon>Bacteria</taxon>
        <taxon>Bacillati</taxon>
        <taxon>Actinomycetota</taxon>
        <taxon>Acidimicrobiia</taxon>
        <taxon>Acidimicrobiales</taxon>
        <taxon>Microthrixaceae</taxon>
        <taxon>Candidatus Neomicrothrix</taxon>
    </lineage>
</organism>
<dbReference type="GO" id="GO:0030272">
    <property type="term" value="F:5-formyltetrahydrofolate cyclo-ligase activity"/>
    <property type="evidence" value="ECO:0007669"/>
    <property type="project" value="TreeGrafter"/>
</dbReference>
<feature type="binding site" evidence="4">
    <location>
        <begin position="159"/>
        <end position="167"/>
    </location>
    <ligand>
        <name>ATP</name>
        <dbReference type="ChEBI" id="CHEBI:30616"/>
    </ligand>
</feature>
<sequence length="228" mass="23846">MNQRRAASEPPAGVPPETETQALRARLLGRRRALSEAAVSVASSSILGRLADDLRVRRAAQAGPIGLYWPVRGEPDVRPPQVVGPHPGGGPTLMDGPNGLTLPGHPAARPRMLGWNPGAPLATAWGTLRYPVADATEVEPSDHGLILVPGVAFDPAGNRLGSGGGWYDRLLAGLGGTAGDRPNASTPLLVGVAHQFQLVEHLEVQRWDVPMHLIVTPSELVATPGSTS</sequence>
<dbReference type="SUPFAM" id="SSF100950">
    <property type="entry name" value="NagB/RpiA/CoA transferase-like"/>
    <property type="match status" value="1"/>
</dbReference>
<dbReference type="GO" id="GO:0009396">
    <property type="term" value="P:folic acid-containing compound biosynthetic process"/>
    <property type="evidence" value="ECO:0007669"/>
    <property type="project" value="TreeGrafter"/>
</dbReference>
<reference evidence="5 6" key="1">
    <citation type="submission" date="2020-10" db="EMBL/GenBank/DDBJ databases">
        <title>Connecting structure to function with the recovery of over 1000 high-quality activated sludge metagenome-assembled genomes encoding full-length rRNA genes using long-read sequencing.</title>
        <authorList>
            <person name="Singleton C.M."/>
            <person name="Petriglieri F."/>
            <person name="Kristensen J.M."/>
            <person name="Kirkegaard R.H."/>
            <person name="Michaelsen T.Y."/>
            <person name="Andersen M.H."/>
            <person name="Karst S.M."/>
            <person name="Dueholm M.S."/>
            <person name="Nielsen P.H."/>
            <person name="Albertsen M."/>
        </authorList>
    </citation>
    <scope>NUCLEOTIDE SEQUENCE [LARGE SCALE GENOMIC DNA]</scope>
    <source>
        <strain evidence="5">Lyne_18-Q3-R50-59_MAXAC.006</strain>
    </source>
</reference>
<name>A0A936NBS9_9ACTN</name>
<dbReference type="PANTHER" id="PTHR23407">
    <property type="entry name" value="ATPASE INHIBITOR/5-FORMYLTETRAHYDROFOLATE CYCLO-LIGASE"/>
    <property type="match status" value="1"/>
</dbReference>
<evidence type="ECO:0000313" key="5">
    <source>
        <dbReference type="EMBL" id="MBK9297410.1"/>
    </source>
</evidence>
<dbReference type="InterPro" id="IPR002698">
    <property type="entry name" value="FTHF_cligase"/>
</dbReference>
<dbReference type="AlphaFoldDB" id="A0A936NBS9"/>
<keyword evidence="3 4" id="KW-0067">ATP-binding</keyword>
<evidence type="ECO:0008006" key="7">
    <source>
        <dbReference type="Google" id="ProtNLM"/>
    </source>
</evidence>
<evidence type="ECO:0000256" key="4">
    <source>
        <dbReference type="PIRSR" id="PIRSR006806-1"/>
    </source>
</evidence>
<comment type="caution">
    <text evidence="5">The sequence shown here is derived from an EMBL/GenBank/DDBJ whole genome shotgun (WGS) entry which is preliminary data.</text>
</comment>
<evidence type="ECO:0000256" key="2">
    <source>
        <dbReference type="ARBA" id="ARBA00022741"/>
    </source>
</evidence>
<evidence type="ECO:0000256" key="3">
    <source>
        <dbReference type="ARBA" id="ARBA00022840"/>
    </source>
</evidence>
<dbReference type="GO" id="GO:0005524">
    <property type="term" value="F:ATP binding"/>
    <property type="evidence" value="ECO:0007669"/>
    <property type="project" value="UniProtKB-KW"/>
</dbReference>
<evidence type="ECO:0000256" key="1">
    <source>
        <dbReference type="ARBA" id="ARBA00010638"/>
    </source>
</evidence>
<dbReference type="EMBL" id="JADJZA010000007">
    <property type="protein sequence ID" value="MBK9297410.1"/>
    <property type="molecule type" value="Genomic_DNA"/>
</dbReference>
<keyword evidence="2 4" id="KW-0547">Nucleotide-binding</keyword>
<evidence type="ECO:0000313" key="6">
    <source>
        <dbReference type="Proteomes" id="UP000727993"/>
    </source>
</evidence>
<proteinExistence type="inferred from homology"/>
<feature type="binding site" evidence="4">
    <location>
        <position position="74"/>
    </location>
    <ligand>
        <name>substrate</name>
    </ligand>
</feature>
<dbReference type="PIRSF" id="PIRSF006806">
    <property type="entry name" value="FTHF_cligase"/>
    <property type="match status" value="1"/>
</dbReference>
<accession>A0A936NBS9</accession>
<dbReference type="Pfam" id="PF01812">
    <property type="entry name" value="5-FTHF_cyc-lig"/>
    <property type="match status" value="1"/>
</dbReference>